<dbReference type="AlphaFoldDB" id="A0A4S4K6S3"/>
<protein>
    <submittedName>
        <fullName evidence="2">Uncharacterized protein</fullName>
    </submittedName>
</protein>
<proteinExistence type="predicted"/>
<evidence type="ECO:0000313" key="2">
    <source>
        <dbReference type="EMBL" id="THG93505.1"/>
    </source>
</evidence>
<dbReference type="EMBL" id="SGPK01001281">
    <property type="protein sequence ID" value="THG93505.1"/>
    <property type="molecule type" value="Genomic_DNA"/>
</dbReference>
<feature type="compositionally biased region" description="Low complexity" evidence="1">
    <location>
        <begin position="28"/>
        <end position="39"/>
    </location>
</feature>
<dbReference type="OrthoDB" id="3270788at2759"/>
<feature type="compositionally biased region" description="Low complexity" evidence="1">
    <location>
        <begin position="1"/>
        <end position="20"/>
    </location>
</feature>
<feature type="region of interest" description="Disordered" evidence="1">
    <location>
        <begin position="1"/>
        <end position="47"/>
    </location>
</feature>
<organism evidence="2 3">
    <name type="scientific">Phellinidium pouzarii</name>
    <dbReference type="NCBI Taxonomy" id="167371"/>
    <lineage>
        <taxon>Eukaryota</taxon>
        <taxon>Fungi</taxon>
        <taxon>Dikarya</taxon>
        <taxon>Basidiomycota</taxon>
        <taxon>Agaricomycotina</taxon>
        <taxon>Agaricomycetes</taxon>
        <taxon>Hymenochaetales</taxon>
        <taxon>Hymenochaetaceae</taxon>
        <taxon>Phellinidium</taxon>
    </lineage>
</organism>
<evidence type="ECO:0000313" key="3">
    <source>
        <dbReference type="Proteomes" id="UP000308199"/>
    </source>
</evidence>
<comment type="caution">
    <text evidence="2">The sequence shown here is derived from an EMBL/GenBank/DDBJ whole genome shotgun (WGS) entry which is preliminary data.</text>
</comment>
<gene>
    <name evidence="2" type="ORF">EW145_g8360</name>
</gene>
<dbReference type="Proteomes" id="UP000308199">
    <property type="component" value="Unassembled WGS sequence"/>
</dbReference>
<reference evidence="2 3" key="1">
    <citation type="submission" date="2019-02" db="EMBL/GenBank/DDBJ databases">
        <title>Genome sequencing of the rare red list fungi Phellinidium pouzarii.</title>
        <authorList>
            <person name="Buettner E."/>
            <person name="Kellner H."/>
        </authorList>
    </citation>
    <scope>NUCLEOTIDE SEQUENCE [LARGE SCALE GENOMIC DNA]</scope>
    <source>
        <strain evidence="2 3">DSM 108285</strain>
    </source>
</reference>
<sequence length="183" mass="18308">MGIGGSTSAASLAAAARTPPSLVPGPAPRARSPSTSSSAQIGVGALPQGASESAYDPPYAPYTHAPAHYARPASLAAFQVHGASADYGAAAAPCGMGTNTYAYAATGLSSSLSGARKALLAPSSSTTPIPTAADAVNKITSAATGEARGSQGNGQPRKKNHACWMCHKSFDRPSTLRKFQPPK</sequence>
<accession>A0A4S4K6S3</accession>
<keyword evidence="3" id="KW-1185">Reference proteome</keyword>
<evidence type="ECO:0000256" key="1">
    <source>
        <dbReference type="SAM" id="MobiDB-lite"/>
    </source>
</evidence>
<name>A0A4S4K6S3_9AGAM</name>